<organism evidence="3 4">
    <name type="scientific">Dimargaris cristalligena</name>
    <dbReference type="NCBI Taxonomy" id="215637"/>
    <lineage>
        <taxon>Eukaryota</taxon>
        <taxon>Fungi</taxon>
        <taxon>Fungi incertae sedis</taxon>
        <taxon>Zoopagomycota</taxon>
        <taxon>Kickxellomycotina</taxon>
        <taxon>Dimargaritomycetes</taxon>
        <taxon>Dimargaritales</taxon>
        <taxon>Dimargaritaceae</taxon>
        <taxon>Dimargaris</taxon>
    </lineage>
</organism>
<dbReference type="EMBL" id="ML002651">
    <property type="protein sequence ID" value="RKP36453.1"/>
    <property type="molecule type" value="Genomic_DNA"/>
</dbReference>
<feature type="compositionally biased region" description="Low complexity" evidence="1">
    <location>
        <begin position="132"/>
        <end position="141"/>
    </location>
</feature>
<feature type="region of interest" description="Disordered" evidence="1">
    <location>
        <begin position="57"/>
        <end position="141"/>
    </location>
</feature>
<evidence type="ECO:0000256" key="2">
    <source>
        <dbReference type="SAM" id="SignalP"/>
    </source>
</evidence>
<evidence type="ECO:0000313" key="3">
    <source>
        <dbReference type="EMBL" id="RKP36453.1"/>
    </source>
</evidence>
<keyword evidence="2" id="KW-0732">Signal</keyword>
<protein>
    <submittedName>
        <fullName evidence="3">Uncharacterized protein</fullName>
    </submittedName>
</protein>
<proteinExistence type="predicted"/>
<gene>
    <name evidence="3" type="ORF">BJ085DRAFT_39041</name>
</gene>
<feature type="chain" id="PRO_5020205535" evidence="2">
    <location>
        <begin position="29"/>
        <end position="264"/>
    </location>
</feature>
<dbReference type="Proteomes" id="UP000268162">
    <property type="component" value="Unassembled WGS sequence"/>
</dbReference>
<feature type="signal peptide" evidence="2">
    <location>
        <begin position="1"/>
        <end position="28"/>
    </location>
</feature>
<accession>A0A4P9ZSJ2</accession>
<reference evidence="4" key="1">
    <citation type="journal article" date="2018" name="Nat. Microbiol.">
        <title>Leveraging single-cell genomics to expand the fungal tree of life.</title>
        <authorList>
            <person name="Ahrendt S.R."/>
            <person name="Quandt C.A."/>
            <person name="Ciobanu D."/>
            <person name="Clum A."/>
            <person name="Salamov A."/>
            <person name="Andreopoulos B."/>
            <person name="Cheng J.F."/>
            <person name="Woyke T."/>
            <person name="Pelin A."/>
            <person name="Henrissat B."/>
            <person name="Reynolds N.K."/>
            <person name="Benny G.L."/>
            <person name="Smith M.E."/>
            <person name="James T.Y."/>
            <person name="Grigoriev I.V."/>
        </authorList>
    </citation>
    <scope>NUCLEOTIDE SEQUENCE [LARGE SCALE GENOMIC DNA]</scope>
    <source>
        <strain evidence="4">RSA 468</strain>
    </source>
</reference>
<sequence>MWQSILKCRTLILAILATQTLRMAQVQADPMITLDPSAGPDALFPYGYGMIKLPPAAGGPTTSPPEVEAWAPNGPCPFTPGTDHSASWRQPAGSARHPASCADITASDSGSDHEYSSQNPGDFTPTTPTPTPTSSSNPSQNRRPVVNLLVIDLDLDSHLRGGVRVDLNLLGLLSFRVQTFSVFGYDADQTLIYSRSYSGIFLHIGGMEVIKVNLGSCQGLNLHTVVVVLESGGKRYVGKKQLDQDYSEHPQLRAFMGNSEVDKH</sequence>
<name>A0A4P9ZSJ2_9FUNG</name>
<keyword evidence="4" id="KW-1185">Reference proteome</keyword>
<dbReference type="AlphaFoldDB" id="A0A4P9ZSJ2"/>
<evidence type="ECO:0000256" key="1">
    <source>
        <dbReference type="SAM" id="MobiDB-lite"/>
    </source>
</evidence>
<evidence type="ECO:0000313" key="4">
    <source>
        <dbReference type="Proteomes" id="UP000268162"/>
    </source>
</evidence>